<sequence length="54" mass="6869">MYPTRTYMNELLNRMDHVFERMRILSRTRSFRKEEIEKIDYHLTEIMKILNQYN</sequence>
<proteinExistence type="predicted"/>
<dbReference type="KEGG" id="mwo:MWSIV6_0035"/>
<reference evidence="1 3" key="2">
    <citation type="submission" date="2023-12" db="EMBL/GenBank/DDBJ databases">
        <title>Phenotypic and Genomic Characterization of Methanothermobacter wolfeii Strain BSEL, a CO2-Capturing Archaeon with Minimal Nutrient Requirements.</title>
        <authorList>
            <person name="Ale Enriquez F."/>
            <person name="Ahring B.K."/>
        </authorList>
    </citation>
    <scope>NUCLEOTIDE SEQUENCE [LARGE SCALE GENOMIC DNA]</scope>
    <source>
        <strain evidence="1 3">BSEL-1</strain>
    </source>
</reference>
<keyword evidence="3" id="KW-1185">Reference proteome</keyword>
<dbReference type="Proteomes" id="UP001369247">
    <property type="component" value="Unassembled WGS sequence"/>
</dbReference>
<dbReference type="Proteomes" id="UP001065373">
    <property type="component" value="Chromosome"/>
</dbReference>
<evidence type="ECO:0000313" key="1">
    <source>
        <dbReference type="EMBL" id="MEJ8543097.1"/>
    </source>
</evidence>
<dbReference type="RefSeq" id="WP_191216293.1">
    <property type="nucleotide sequence ID" value="NZ_CP104550.1"/>
</dbReference>
<name>A0A9E7UN54_METWO</name>
<reference evidence="2" key="1">
    <citation type="submission" date="2022-09" db="EMBL/GenBank/DDBJ databases">
        <title>Characterization of three MwoI isoschizomers from sequenced genome and metagenomes.</title>
        <authorList>
            <person name="Fomenkov A."/>
            <person name="Xu S.Y."/>
            <person name="Roberts R.J."/>
        </authorList>
    </citation>
    <scope>NUCLEOTIDE SEQUENCE</scope>
    <source>
        <strain evidence="2">DSM 2970</strain>
    </source>
</reference>
<protein>
    <submittedName>
        <fullName evidence="2">Uncharacterized protein</fullName>
    </submittedName>
</protein>
<organism evidence="2">
    <name type="scientific">Methanothermobacter wolfeii</name>
    <name type="common">Methanobacterium wolfei</name>
    <dbReference type="NCBI Taxonomy" id="145261"/>
    <lineage>
        <taxon>Archaea</taxon>
        <taxon>Methanobacteriati</taxon>
        <taxon>Methanobacteriota</taxon>
        <taxon>Methanomada group</taxon>
        <taxon>Methanobacteria</taxon>
        <taxon>Methanobacteriales</taxon>
        <taxon>Methanobacteriaceae</taxon>
        <taxon>Methanothermobacter</taxon>
    </lineage>
</organism>
<dbReference type="EMBL" id="JAXUHJ010000010">
    <property type="protein sequence ID" value="MEJ8543097.1"/>
    <property type="molecule type" value="Genomic_DNA"/>
</dbReference>
<dbReference type="EMBL" id="CP104550">
    <property type="protein sequence ID" value="UXH31777.1"/>
    <property type="molecule type" value="Genomic_DNA"/>
</dbReference>
<evidence type="ECO:0000313" key="3">
    <source>
        <dbReference type="Proteomes" id="UP001369247"/>
    </source>
</evidence>
<gene>
    <name evidence="2" type="ORF">N5910_00235</name>
    <name evidence="1" type="ORF">U2150_06295</name>
</gene>
<evidence type="ECO:0000313" key="2">
    <source>
        <dbReference type="EMBL" id="UXH31777.1"/>
    </source>
</evidence>
<dbReference type="GeneID" id="58977705"/>
<dbReference type="AlphaFoldDB" id="A0A9E7UN54"/>
<accession>A0A9E7UN54</accession>